<dbReference type="PANTHER" id="PTHR12276:SF116">
    <property type="entry name" value="ENTH_VHS FAMILY PROTEIN"/>
    <property type="match status" value="1"/>
</dbReference>
<sequence length="308" mass="34893">MSMMSRTRSSIAMGTPSFLELKKQASFFFKEKLKTARLALTDVTPLQLMTEEATDGESCGPNTQTLGSISKAAFEFEDYLAIVEVLHKRLAKFDKRNWRTAYNSLIVVEHLLTHGPESVSDEFQGDIDVISQMQTFQQIDEKGFNWGLAVRKKAEKVLKLLEKGELLKEERKRARELSRGIQGFGSFNHKSSSHSLSENEVLQESTVYRKCNSNFTKKHNEDDQENTMVTPNDAEHFPQPLVADPSEESRTGMKENMDPEDDENTEVNPLLGFSKKEGQELAGEDENHPFTDGENKHTVVSLLDEKID</sequence>
<dbReference type="Pfam" id="PF01417">
    <property type="entry name" value="ENTH"/>
    <property type="match status" value="1"/>
</dbReference>
<dbReference type="Gene3D" id="1.25.40.90">
    <property type="match status" value="1"/>
</dbReference>
<proteinExistence type="predicted"/>
<name>A0A5S9XIC9_ARATH</name>
<dbReference type="CDD" id="cd03571">
    <property type="entry name" value="ENTH"/>
    <property type="match status" value="1"/>
</dbReference>
<dbReference type="EMBL" id="CACSHJ010000089">
    <property type="protein sequence ID" value="CAA0384678.1"/>
    <property type="molecule type" value="Genomic_DNA"/>
</dbReference>
<comment type="subcellular location">
    <subcellularLocation>
        <location evidence="1">Cytoplasmic vesicle</location>
        <location evidence="1">Clathrin-coated vesicle</location>
    </subcellularLocation>
    <subcellularLocation>
        <location evidence="2">Golgi apparatus</location>
    </subcellularLocation>
</comment>
<dbReference type="PROSITE" id="PS50942">
    <property type="entry name" value="ENTH"/>
    <property type="match status" value="1"/>
</dbReference>
<dbReference type="OrthoDB" id="4033880at2759"/>
<feature type="region of interest" description="Disordered" evidence="5">
    <location>
        <begin position="214"/>
        <end position="308"/>
    </location>
</feature>
<evidence type="ECO:0000256" key="2">
    <source>
        <dbReference type="ARBA" id="ARBA00004555"/>
    </source>
</evidence>
<feature type="compositionally biased region" description="Basic and acidic residues" evidence="5">
    <location>
        <begin position="247"/>
        <end position="257"/>
    </location>
</feature>
<evidence type="ECO:0000256" key="1">
    <source>
        <dbReference type="ARBA" id="ARBA00004132"/>
    </source>
</evidence>
<dbReference type="PANTHER" id="PTHR12276">
    <property type="entry name" value="EPSIN/ENT-RELATED"/>
    <property type="match status" value="1"/>
</dbReference>
<keyword evidence="3" id="KW-0333">Golgi apparatus</keyword>
<evidence type="ECO:0000259" key="6">
    <source>
        <dbReference type="PROSITE" id="PS50942"/>
    </source>
</evidence>
<evidence type="ECO:0000313" key="8">
    <source>
        <dbReference type="Proteomes" id="UP000434276"/>
    </source>
</evidence>
<dbReference type="GO" id="GO:0005794">
    <property type="term" value="C:Golgi apparatus"/>
    <property type="evidence" value="ECO:0007669"/>
    <property type="project" value="UniProtKB-SubCell"/>
</dbReference>
<evidence type="ECO:0000313" key="7">
    <source>
        <dbReference type="EMBL" id="CAA0384678.1"/>
    </source>
</evidence>
<dbReference type="AlphaFoldDB" id="A0A5S9XIC9"/>
<dbReference type="GO" id="GO:0030136">
    <property type="term" value="C:clathrin-coated vesicle"/>
    <property type="evidence" value="ECO:0007669"/>
    <property type="project" value="UniProtKB-SubCell"/>
</dbReference>
<organism evidence="7 8">
    <name type="scientific">Arabidopsis thaliana</name>
    <name type="common">Mouse-ear cress</name>
    <dbReference type="NCBI Taxonomy" id="3702"/>
    <lineage>
        <taxon>Eukaryota</taxon>
        <taxon>Viridiplantae</taxon>
        <taxon>Streptophyta</taxon>
        <taxon>Embryophyta</taxon>
        <taxon>Tracheophyta</taxon>
        <taxon>Spermatophyta</taxon>
        <taxon>Magnoliopsida</taxon>
        <taxon>eudicotyledons</taxon>
        <taxon>Gunneridae</taxon>
        <taxon>Pentapetalae</taxon>
        <taxon>rosids</taxon>
        <taxon>malvids</taxon>
        <taxon>Brassicales</taxon>
        <taxon>Brassicaceae</taxon>
        <taxon>Camelineae</taxon>
        <taxon>Arabidopsis</taxon>
    </lineage>
</organism>
<evidence type="ECO:0000256" key="4">
    <source>
        <dbReference type="ARBA" id="ARBA00023329"/>
    </source>
</evidence>
<accession>A0A5S9XIC9</accession>
<evidence type="ECO:0000256" key="3">
    <source>
        <dbReference type="ARBA" id="ARBA00023034"/>
    </source>
</evidence>
<feature type="compositionally biased region" description="Basic and acidic residues" evidence="5">
    <location>
        <begin position="274"/>
        <end position="308"/>
    </location>
</feature>
<protein>
    <recommendedName>
        <fullName evidence="6">ENTH domain-containing protein</fullName>
    </recommendedName>
</protein>
<keyword evidence="4" id="KW-0968">Cytoplasmic vesicle</keyword>
<dbReference type="SUPFAM" id="SSF48464">
    <property type="entry name" value="ENTH/VHS domain"/>
    <property type="match status" value="1"/>
</dbReference>
<dbReference type="InterPro" id="IPR013809">
    <property type="entry name" value="ENTH"/>
</dbReference>
<evidence type="ECO:0000256" key="5">
    <source>
        <dbReference type="SAM" id="MobiDB-lite"/>
    </source>
</evidence>
<feature type="domain" description="ENTH" evidence="6">
    <location>
        <begin position="38"/>
        <end position="171"/>
    </location>
</feature>
<reference evidence="7 8" key="1">
    <citation type="submission" date="2019-12" db="EMBL/GenBank/DDBJ databases">
        <authorList>
            <person name="Jiao W.-B."/>
            <person name="Schneeberger K."/>
        </authorList>
    </citation>
    <scope>NUCLEOTIDE SEQUENCE [LARGE SCALE GENOMIC DNA]</scope>
    <source>
        <strain evidence="8">cv. C24</strain>
    </source>
</reference>
<dbReference type="Proteomes" id="UP000434276">
    <property type="component" value="Unassembled WGS sequence"/>
</dbReference>
<dbReference type="InterPro" id="IPR008942">
    <property type="entry name" value="ENTH_VHS"/>
</dbReference>
<dbReference type="ExpressionAtlas" id="A0A5S9XIC9">
    <property type="expression patterns" value="baseline and differential"/>
</dbReference>
<dbReference type="SMART" id="SM00273">
    <property type="entry name" value="ENTH"/>
    <property type="match status" value="1"/>
</dbReference>
<gene>
    <name evidence="7" type="ORF">C24_LOCUS14860</name>
</gene>